<evidence type="ECO:0000256" key="2">
    <source>
        <dbReference type="ARBA" id="ARBA00022490"/>
    </source>
</evidence>
<keyword evidence="11" id="KW-1185">Reference proteome</keyword>
<proteinExistence type="inferred from homology"/>
<reference evidence="10 11" key="1">
    <citation type="submission" date="2018-08" db="EMBL/GenBank/DDBJ databases">
        <title>Paenibacillus sp. M4BSY-1, whole genome shotgun sequence.</title>
        <authorList>
            <person name="Tuo L."/>
        </authorList>
    </citation>
    <scope>NUCLEOTIDE SEQUENCE [LARGE SCALE GENOMIC DNA]</scope>
    <source>
        <strain evidence="10 11">M4BSY-1</strain>
    </source>
</reference>
<comment type="catalytic activity">
    <reaction evidence="7 8">
        <text>cytidine(34) in tRNA(Ile2) + L-lysine + ATP = lysidine(34) in tRNA(Ile2) + AMP + diphosphate + H(+)</text>
        <dbReference type="Rhea" id="RHEA:43744"/>
        <dbReference type="Rhea" id="RHEA-COMP:10625"/>
        <dbReference type="Rhea" id="RHEA-COMP:10670"/>
        <dbReference type="ChEBI" id="CHEBI:15378"/>
        <dbReference type="ChEBI" id="CHEBI:30616"/>
        <dbReference type="ChEBI" id="CHEBI:32551"/>
        <dbReference type="ChEBI" id="CHEBI:33019"/>
        <dbReference type="ChEBI" id="CHEBI:82748"/>
        <dbReference type="ChEBI" id="CHEBI:83665"/>
        <dbReference type="ChEBI" id="CHEBI:456215"/>
        <dbReference type="EC" id="6.3.4.19"/>
    </reaction>
</comment>
<dbReference type="EMBL" id="QUBQ01000009">
    <property type="protein sequence ID" value="REK69243.1"/>
    <property type="molecule type" value="Genomic_DNA"/>
</dbReference>
<keyword evidence="6 8" id="KW-0067">ATP-binding</keyword>
<comment type="caution">
    <text evidence="10">The sequence shown here is derived from an EMBL/GenBank/DDBJ whole genome shotgun (WGS) entry which is preliminary data.</text>
</comment>
<comment type="function">
    <text evidence="8">Ligates lysine onto the cytidine present at position 34 of the AUA codon-specific tRNA(Ile) that contains the anticodon CAU, in an ATP-dependent manner. Cytidine is converted to lysidine, thus changing the amino acid specificity of the tRNA from methionine to isoleucine.</text>
</comment>
<keyword evidence="5 8" id="KW-0547">Nucleotide-binding</keyword>
<dbReference type="SUPFAM" id="SSF82829">
    <property type="entry name" value="MesJ substrate recognition domain-like"/>
    <property type="match status" value="1"/>
</dbReference>
<evidence type="ECO:0000256" key="5">
    <source>
        <dbReference type="ARBA" id="ARBA00022741"/>
    </source>
</evidence>
<keyword evidence="4 8" id="KW-0819">tRNA processing</keyword>
<dbReference type="RefSeq" id="WP_116050119.1">
    <property type="nucleotide sequence ID" value="NZ_QUBQ01000009.1"/>
</dbReference>
<dbReference type="EC" id="6.3.4.19" evidence="8"/>
<keyword evidence="2 8" id="KW-0963">Cytoplasm</keyword>
<dbReference type="SMART" id="SM00977">
    <property type="entry name" value="TilS_C"/>
    <property type="match status" value="1"/>
</dbReference>
<dbReference type="InterPro" id="IPR012796">
    <property type="entry name" value="Lysidine-tRNA-synth_C"/>
</dbReference>
<dbReference type="PANTHER" id="PTHR43033">
    <property type="entry name" value="TRNA(ILE)-LYSIDINE SYNTHASE-RELATED"/>
    <property type="match status" value="1"/>
</dbReference>
<dbReference type="SUPFAM" id="SSF56037">
    <property type="entry name" value="PheT/TilS domain"/>
    <property type="match status" value="1"/>
</dbReference>
<evidence type="ECO:0000256" key="6">
    <source>
        <dbReference type="ARBA" id="ARBA00022840"/>
    </source>
</evidence>
<feature type="binding site" evidence="8">
    <location>
        <begin position="30"/>
        <end position="35"/>
    </location>
    <ligand>
        <name>ATP</name>
        <dbReference type="ChEBI" id="CHEBI:30616"/>
    </ligand>
</feature>
<protein>
    <recommendedName>
        <fullName evidence="8">tRNA(Ile)-lysidine synthase</fullName>
        <ecNumber evidence="8">6.3.4.19</ecNumber>
    </recommendedName>
    <alternativeName>
        <fullName evidence="8">tRNA(Ile)-2-lysyl-cytidine synthase</fullName>
    </alternativeName>
    <alternativeName>
        <fullName evidence="8">tRNA(Ile)-lysidine synthetase</fullName>
    </alternativeName>
</protein>
<dbReference type="Gene3D" id="3.30.465.60">
    <property type="match status" value="1"/>
</dbReference>
<accession>A0A371P002</accession>
<dbReference type="GO" id="GO:0005737">
    <property type="term" value="C:cytoplasm"/>
    <property type="evidence" value="ECO:0007669"/>
    <property type="project" value="UniProtKB-SubCell"/>
</dbReference>
<dbReference type="GO" id="GO:0032267">
    <property type="term" value="F:tRNA(Ile)-lysidine synthase activity"/>
    <property type="evidence" value="ECO:0007669"/>
    <property type="project" value="UniProtKB-EC"/>
</dbReference>
<dbReference type="InterPro" id="IPR014729">
    <property type="entry name" value="Rossmann-like_a/b/a_fold"/>
</dbReference>
<gene>
    <name evidence="8 10" type="primary">tilS</name>
    <name evidence="10" type="ORF">DX130_25355</name>
</gene>
<evidence type="ECO:0000256" key="1">
    <source>
        <dbReference type="ARBA" id="ARBA00004496"/>
    </source>
</evidence>
<evidence type="ECO:0000313" key="10">
    <source>
        <dbReference type="EMBL" id="REK69243.1"/>
    </source>
</evidence>
<dbReference type="CDD" id="cd01992">
    <property type="entry name" value="TilS_N"/>
    <property type="match status" value="1"/>
</dbReference>
<dbReference type="PANTHER" id="PTHR43033:SF1">
    <property type="entry name" value="TRNA(ILE)-LYSIDINE SYNTHASE-RELATED"/>
    <property type="match status" value="1"/>
</dbReference>
<evidence type="ECO:0000313" key="11">
    <source>
        <dbReference type="Proteomes" id="UP000261905"/>
    </source>
</evidence>
<dbReference type="NCBIfam" id="TIGR02432">
    <property type="entry name" value="lysidine_TilS_N"/>
    <property type="match status" value="1"/>
</dbReference>
<evidence type="ECO:0000256" key="4">
    <source>
        <dbReference type="ARBA" id="ARBA00022694"/>
    </source>
</evidence>
<dbReference type="InterPro" id="IPR011063">
    <property type="entry name" value="TilS/TtcA_N"/>
</dbReference>
<dbReference type="Proteomes" id="UP000261905">
    <property type="component" value="Unassembled WGS sequence"/>
</dbReference>
<name>A0A371P002_9BACL</name>
<dbReference type="Gene3D" id="3.40.50.620">
    <property type="entry name" value="HUPs"/>
    <property type="match status" value="1"/>
</dbReference>
<comment type="domain">
    <text evidence="8">The N-terminal region contains the highly conserved SGGXDS motif, predicted to be a P-loop motif involved in ATP binding.</text>
</comment>
<dbReference type="NCBIfam" id="TIGR02433">
    <property type="entry name" value="lysidine_TilS_C"/>
    <property type="match status" value="1"/>
</dbReference>
<evidence type="ECO:0000259" key="9">
    <source>
        <dbReference type="SMART" id="SM00977"/>
    </source>
</evidence>
<dbReference type="GO" id="GO:0005524">
    <property type="term" value="F:ATP binding"/>
    <property type="evidence" value="ECO:0007669"/>
    <property type="project" value="UniProtKB-UniRule"/>
</dbReference>
<evidence type="ECO:0000256" key="8">
    <source>
        <dbReference type="HAMAP-Rule" id="MF_01161"/>
    </source>
</evidence>
<dbReference type="AlphaFoldDB" id="A0A371P002"/>
<dbReference type="Pfam" id="PF01171">
    <property type="entry name" value="ATP_bind_3"/>
    <property type="match status" value="1"/>
</dbReference>
<dbReference type="InterPro" id="IPR012094">
    <property type="entry name" value="tRNA_Ile_lys_synt"/>
</dbReference>
<dbReference type="SUPFAM" id="SSF52402">
    <property type="entry name" value="Adenine nucleotide alpha hydrolases-like"/>
    <property type="match status" value="1"/>
</dbReference>
<dbReference type="GO" id="GO:0006400">
    <property type="term" value="P:tRNA modification"/>
    <property type="evidence" value="ECO:0007669"/>
    <property type="project" value="UniProtKB-UniRule"/>
</dbReference>
<sequence>MNEPLQTVLAKEAAAHNMWEKDDTILVAVSGGPDSMALLHMLHGLSQEQGIKLVAAHVNHGFRVQESAYEMETVQSFADSLGVPCESVVLDMPTYIEENRLNLQAAAREKRYEYLHRIAVQYGASRIALAHHADDQAETVLMRLIRGAGLSGLSGMSSVRREKNMQLIRPLLRMNKSDLLRYCEEHEIPYCVDSSNLARYYFRNTVRLDVIPYLMQFNPQLPQSLQRLAEVAGAEDEWMEQQAAEWFDRIVRCSEGECQVECRELSGLHVALQRRLIKLILNYLSRDSENITYGAVETMRLAASTHAPATWRMDVAGGIRCLREYGVMRWVHMIAESPTASHYNYVIEEQSEGRIEASPSGWSFRLDWLAAAAAKPSSRMEAYFDVDGLIFPLHVRNRMPGDRIHVLGLNGSKKVQDMFVDEKVPPSRRELYPLLCDGEGKLLWIPGIRRSTHALAGSGSARVLRITALNE</sequence>
<comment type="subcellular location">
    <subcellularLocation>
        <location evidence="1 8">Cytoplasm</location>
    </subcellularLocation>
</comment>
<evidence type="ECO:0000256" key="7">
    <source>
        <dbReference type="ARBA" id="ARBA00048539"/>
    </source>
</evidence>
<evidence type="ECO:0000256" key="3">
    <source>
        <dbReference type="ARBA" id="ARBA00022598"/>
    </source>
</evidence>
<keyword evidence="3 8" id="KW-0436">Ligase</keyword>
<dbReference type="InterPro" id="IPR012795">
    <property type="entry name" value="tRNA_Ile_lys_synt_N"/>
</dbReference>
<dbReference type="OrthoDB" id="9807403at2"/>
<comment type="similarity">
    <text evidence="8">Belongs to the tRNA(Ile)-lysidine synthase family.</text>
</comment>
<feature type="domain" description="Lysidine-tRNA(Ile) synthetase C-terminal" evidence="9">
    <location>
        <begin position="393"/>
        <end position="466"/>
    </location>
</feature>
<dbReference type="HAMAP" id="MF_01161">
    <property type="entry name" value="tRNA_Ile_lys_synt"/>
    <property type="match status" value="1"/>
</dbReference>
<dbReference type="Pfam" id="PF11734">
    <property type="entry name" value="TilS_C"/>
    <property type="match status" value="1"/>
</dbReference>
<organism evidence="10 11">
    <name type="scientific">Paenibacillus paeoniae</name>
    <dbReference type="NCBI Taxonomy" id="2292705"/>
    <lineage>
        <taxon>Bacteria</taxon>
        <taxon>Bacillati</taxon>
        <taxon>Bacillota</taxon>
        <taxon>Bacilli</taxon>
        <taxon>Bacillales</taxon>
        <taxon>Paenibacillaceae</taxon>
        <taxon>Paenibacillus</taxon>
    </lineage>
</organism>